<dbReference type="PANTHER" id="PTHR48100">
    <property type="entry name" value="BROAD-SPECIFICITY PHOSPHATASE YOR283W-RELATED"/>
    <property type="match status" value="1"/>
</dbReference>
<evidence type="ECO:0000313" key="4">
    <source>
        <dbReference type="Proteomes" id="UP000464314"/>
    </source>
</evidence>
<feature type="active site" description="Tele-phosphohistidine intermediate" evidence="1">
    <location>
        <position position="8"/>
    </location>
</feature>
<sequence>MNIYLIRHGKQNTTLCNEDAGLAEAGYLQADLLGKRLASYEIDVLYSSHLVRAVQTAEVINLYIRRQHHIRENIAEISFGDLEGETNAYIAEHFAEFKAEQMKLEEDIPYPGGECGRDVFKRAVITIEEIINSGYKNIAVVTHGGVIRALVAGLTGLDMSKKLLLGYTLENSSITELVYDETDKRFYLQRFNDFAHLEANPELQCHNSW</sequence>
<keyword evidence="4" id="KW-1185">Reference proteome</keyword>
<dbReference type="GO" id="GO:0016791">
    <property type="term" value="F:phosphatase activity"/>
    <property type="evidence" value="ECO:0007669"/>
    <property type="project" value="TreeGrafter"/>
</dbReference>
<organism evidence="3 4">
    <name type="scientific">Anaerocolumna sedimenticola</name>
    <dbReference type="NCBI Taxonomy" id="2696063"/>
    <lineage>
        <taxon>Bacteria</taxon>
        <taxon>Bacillati</taxon>
        <taxon>Bacillota</taxon>
        <taxon>Clostridia</taxon>
        <taxon>Lachnospirales</taxon>
        <taxon>Lachnospiraceae</taxon>
        <taxon>Anaerocolumna</taxon>
    </lineage>
</organism>
<feature type="active site" description="Proton donor/acceptor" evidence="1">
    <location>
        <position position="76"/>
    </location>
</feature>
<dbReference type="InterPro" id="IPR013078">
    <property type="entry name" value="His_Pase_superF_clade-1"/>
</dbReference>
<dbReference type="AlphaFoldDB" id="A0A6P1TR31"/>
<dbReference type="KEGG" id="anr:Ana3638_19605"/>
<dbReference type="EMBL" id="CP048000">
    <property type="protein sequence ID" value="QHQ62709.1"/>
    <property type="molecule type" value="Genomic_DNA"/>
</dbReference>
<reference evidence="3 4" key="1">
    <citation type="submission" date="2020-01" db="EMBL/GenBank/DDBJ databases">
        <title>Genome analysis of Anaerocolumna sp. CBA3638.</title>
        <authorList>
            <person name="Kim J."/>
            <person name="Roh S.W."/>
        </authorList>
    </citation>
    <scope>NUCLEOTIDE SEQUENCE [LARGE SCALE GENOMIC DNA]</scope>
    <source>
        <strain evidence="3 4">CBA3638</strain>
    </source>
</reference>
<gene>
    <name evidence="3" type="ORF">Ana3638_19605</name>
</gene>
<proteinExistence type="predicted"/>
<dbReference type="Gene3D" id="3.40.50.1240">
    <property type="entry name" value="Phosphoglycerate mutase-like"/>
    <property type="match status" value="1"/>
</dbReference>
<accession>A0A6P1TR31</accession>
<dbReference type="SMART" id="SM00855">
    <property type="entry name" value="PGAM"/>
    <property type="match status" value="1"/>
</dbReference>
<dbReference type="SUPFAM" id="SSF53254">
    <property type="entry name" value="Phosphoglycerate mutase-like"/>
    <property type="match status" value="1"/>
</dbReference>
<dbReference type="PANTHER" id="PTHR48100:SF1">
    <property type="entry name" value="HISTIDINE PHOSPHATASE FAMILY PROTEIN-RELATED"/>
    <property type="match status" value="1"/>
</dbReference>
<protein>
    <submittedName>
        <fullName evidence="3">Histidine phosphatase family protein</fullName>
    </submittedName>
</protein>
<feature type="binding site" evidence="2">
    <location>
        <position position="52"/>
    </location>
    <ligand>
        <name>substrate</name>
    </ligand>
</feature>
<evidence type="ECO:0000256" key="2">
    <source>
        <dbReference type="PIRSR" id="PIRSR613078-2"/>
    </source>
</evidence>
<dbReference type="Pfam" id="PF00300">
    <property type="entry name" value="His_Phos_1"/>
    <property type="match status" value="1"/>
</dbReference>
<evidence type="ECO:0000256" key="1">
    <source>
        <dbReference type="PIRSR" id="PIRSR613078-1"/>
    </source>
</evidence>
<dbReference type="InterPro" id="IPR029033">
    <property type="entry name" value="His_PPase_superfam"/>
</dbReference>
<dbReference type="GO" id="GO:0005737">
    <property type="term" value="C:cytoplasm"/>
    <property type="evidence" value="ECO:0007669"/>
    <property type="project" value="TreeGrafter"/>
</dbReference>
<dbReference type="InterPro" id="IPR050275">
    <property type="entry name" value="PGM_Phosphatase"/>
</dbReference>
<evidence type="ECO:0000313" key="3">
    <source>
        <dbReference type="EMBL" id="QHQ62709.1"/>
    </source>
</evidence>
<dbReference type="Proteomes" id="UP000464314">
    <property type="component" value="Chromosome"/>
</dbReference>
<dbReference type="CDD" id="cd07067">
    <property type="entry name" value="HP_PGM_like"/>
    <property type="match status" value="1"/>
</dbReference>
<name>A0A6P1TR31_9FIRM</name>
<dbReference type="RefSeq" id="WP_161839530.1">
    <property type="nucleotide sequence ID" value="NZ_CP048000.1"/>
</dbReference>